<keyword evidence="4 6" id="KW-1133">Transmembrane helix</keyword>
<dbReference type="Pfam" id="PF01810">
    <property type="entry name" value="LysE"/>
    <property type="match status" value="1"/>
</dbReference>
<feature type="transmembrane region" description="Helical" evidence="6">
    <location>
        <begin position="149"/>
        <end position="169"/>
    </location>
</feature>
<feature type="transmembrane region" description="Helical" evidence="6">
    <location>
        <begin position="39"/>
        <end position="59"/>
    </location>
</feature>
<protein>
    <submittedName>
        <fullName evidence="7">LysE family translocator</fullName>
    </submittedName>
</protein>
<keyword evidence="8" id="KW-1185">Reference proteome</keyword>
<dbReference type="InterPro" id="IPR001123">
    <property type="entry name" value="LeuE-type"/>
</dbReference>
<reference evidence="8" key="1">
    <citation type="journal article" date="2019" name="Int. J. Syst. Evol. Microbiol.">
        <title>The Global Catalogue of Microorganisms (GCM) 10K type strain sequencing project: providing services to taxonomists for standard genome sequencing and annotation.</title>
        <authorList>
            <consortium name="The Broad Institute Genomics Platform"/>
            <consortium name="The Broad Institute Genome Sequencing Center for Infectious Disease"/>
            <person name="Wu L."/>
            <person name="Ma J."/>
        </authorList>
    </citation>
    <scope>NUCLEOTIDE SEQUENCE [LARGE SCALE GENOMIC DNA]</scope>
    <source>
        <strain evidence="8">CECT 8979</strain>
    </source>
</reference>
<evidence type="ECO:0000256" key="2">
    <source>
        <dbReference type="ARBA" id="ARBA00022475"/>
    </source>
</evidence>
<feature type="transmembrane region" description="Helical" evidence="6">
    <location>
        <begin position="120"/>
        <end position="143"/>
    </location>
</feature>
<evidence type="ECO:0000256" key="6">
    <source>
        <dbReference type="SAM" id="Phobius"/>
    </source>
</evidence>
<dbReference type="Proteomes" id="UP001595812">
    <property type="component" value="Unassembled WGS sequence"/>
</dbReference>
<dbReference type="RefSeq" id="WP_386096926.1">
    <property type="nucleotide sequence ID" value="NZ_JBHSAT010000004.1"/>
</dbReference>
<gene>
    <name evidence="7" type="ORF">ACFOSX_03145</name>
</gene>
<comment type="subcellular location">
    <subcellularLocation>
        <location evidence="1">Cell membrane</location>
        <topology evidence="1">Multi-pass membrane protein</topology>
    </subcellularLocation>
</comment>
<organism evidence="7 8">
    <name type="scientific">Winogradskyella maritima</name>
    <dbReference type="NCBI Taxonomy" id="1517766"/>
    <lineage>
        <taxon>Bacteria</taxon>
        <taxon>Pseudomonadati</taxon>
        <taxon>Bacteroidota</taxon>
        <taxon>Flavobacteriia</taxon>
        <taxon>Flavobacteriales</taxon>
        <taxon>Flavobacteriaceae</taxon>
        <taxon>Winogradskyella</taxon>
    </lineage>
</organism>
<sequence>MLDDILSAIPFGIILAFTIGPVFFVLLETSATKGFTSAVIFDLGVILADIIFIAVAFYSTNSIIDKVKDDPSFLIFGGMLLIVYGLISFIKTRKSFRAIVREYHKVELQKDYGKLFIKGFLLNFINIGVLLGWLGFIVIGTSLTSSENGVLIFIISMLVTYFVCDLIKIALAKRLRSKLTPRRIFKTKKIVSIAILIFGVILLTEGLFPEIYEKSKEQIDRINPLPKDSVEVR</sequence>
<comment type="caution">
    <text evidence="7">The sequence shown here is derived from an EMBL/GenBank/DDBJ whole genome shotgun (WGS) entry which is preliminary data.</text>
</comment>
<evidence type="ECO:0000256" key="5">
    <source>
        <dbReference type="ARBA" id="ARBA00023136"/>
    </source>
</evidence>
<keyword evidence="3 6" id="KW-0812">Transmembrane</keyword>
<feature type="transmembrane region" description="Helical" evidence="6">
    <location>
        <begin position="71"/>
        <end position="90"/>
    </location>
</feature>
<dbReference type="PANTHER" id="PTHR30086">
    <property type="entry name" value="ARGININE EXPORTER PROTEIN ARGO"/>
    <property type="match status" value="1"/>
</dbReference>
<name>A0ABV8ADS9_9FLAO</name>
<dbReference type="EMBL" id="JBHSAT010000004">
    <property type="protein sequence ID" value="MFC3876217.1"/>
    <property type="molecule type" value="Genomic_DNA"/>
</dbReference>
<accession>A0ABV8ADS9</accession>
<keyword evidence="5 6" id="KW-0472">Membrane</keyword>
<feature type="transmembrane region" description="Helical" evidence="6">
    <location>
        <begin position="190"/>
        <end position="208"/>
    </location>
</feature>
<evidence type="ECO:0000313" key="7">
    <source>
        <dbReference type="EMBL" id="MFC3876217.1"/>
    </source>
</evidence>
<evidence type="ECO:0000256" key="1">
    <source>
        <dbReference type="ARBA" id="ARBA00004651"/>
    </source>
</evidence>
<keyword evidence="2" id="KW-1003">Cell membrane</keyword>
<proteinExistence type="predicted"/>
<evidence type="ECO:0000256" key="3">
    <source>
        <dbReference type="ARBA" id="ARBA00022692"/>
    </source>
</evidence>
<dbReference type="PANTHER" id="PTHR30086:SF20">
    <property type="entry name" value="ARGININE EXPORTER PROTEIN ARGO-RELATED"/>
    <property type="match status" value="1"/>
</dbReference>
<evidence type="ECO:0000256" key="4">
    <source>
        <dbReference type="ARBA" id="ARBA00022989"/>
    </source>
</evidence>
<evidence type="ECO:0000313" key="8">
    <source>
        <dbReference type="Proteomes" id="UP001595812"/>
    </source>
</evidence>
<feature type="transmembrane region" description="Helical" evidence="6">
    <location>
        <begin position="6"/>
        <end position="27"/>
    </location>
</feature>